<evidence type="ECO:0000313" key="3">
    <source>
        <dbReference type="EMBL" id="AKB34834.1"/>
    </source>
</evidence>
<dbReference type="PATRIC" id="fig|1434118.4.peg.1342"/>
<dbReference type="Pfam" id="PF01609">
    <property type="entry name" value="DDE_Tnp_1"/>
    <property type="match status" value="1"/>
</dbReference>
<evidence type="ECO:0000313" key="5">
    <source>
        <dbReference type="Proteomes" id="UP000033123"/>
    </source>
</evidence>
<dbReference type="KEGG" id="msj:MSSAC_0244"/>
<dbReference type="RefSeq" id="WP_048185521.1">
    <property type="nucleotide sequence ID" value="NZ_CP009508.1"/>
</dbReference>
<accession>A0A0E3PKE5</accession>
<dbReference type="STRING" id="1434118.MSSAC_0244"/>
<dbReference type="SUPFAM" id="SSF53098">
    <property type="entry name" value="Ribonuclease H-like"/>
    <property type="match status" value="1"/>
</dbReference>
<dbReference type="KEGG" id="msj:MSSAC_1045"/>
<dbReference type="Proteomes" id="UP000033123">
    <property type="component" value="Chromosome"/>
</dbReference>
<dbReference type="GO" id="GO:0004803">
    <property type="term" value="F:transposase activity"/>
    <property type="evidence" value="ECO:0007669"/>
    <property type="project" value="InterPro"/>
</dbReference>
<dbReference type="InterPro" id="IPR002559">
    <property type="entry name" value="Transposase_11"/>
</dbReference>
<evidence type="ECO:0000313" key="4">
    <source>
        <dbReference type="EMBL" id="AKB35635.1"/>
    </source>
</evidence>
<dbReference type="GO" id="GO:0003677">
    <property type="term" value="F:DNA binding"/>
    <property type="evidence" value="ECO:0007669"/>
    <property type="project" value="InterPro"/>
</dbReference>
<name>A0A0E3PKE5_9EURY</name>
<dbReference type="GeneID" id="24870628"/>
<evidence type="ECO:0000259" key="2">
    <source>
        <dbReference type="Pfam" id="PF01609"/>
    </source>
</evidence>
<dbReference type="InterPro" id="IPR047654">
    <property type="entry name" value="IS1634_transpos"/>
</dbReference>
<dbReference type="PANTHER" id="PTHR34614">
    <property type="match status" value="1"/>
</dbReference>
<evidence type="ECO:0000256" key="1">
    <source>
        <dbReference type="SAM" id="MobiDB-lite"/>
    </source>
</evidence>
<dbReference type="NCBIfam" id="NF033559">
    <property type="entry name" value="transpos_IS1634"/>
    <property type="match status" value="1"/>
</dbReference>
<proteinExistence type="predicted"/>
<dbReference type="InterPro" id="IPR012337">
    <property type="entry name" value="RNaseH-like_sf"/>
</dbReference>
<feature type="domain" description="Transposase IS4-like" evidence="2">
    <location>
        <begin position="188"/>
        <end position="471"/>
    </location>
</feature>
<gene>
    <name evidence="3" type="ORF">MSSAC_0244</name>
    <name evidence="4" type="ORF">MSSAC_1045</name>
</gene>
<dbReference type="EMBL" id="CP009508">
    <property type="protein sequence ID" value="AKB34834.1"/>
    <property type="molecule type" value="Genomic_DNA"/>
</dbReference>
<feature type="region of interest" description="Disordered" evidence="1">
    <location>
        <begin position="42"/>
        <end position="66"/>
    </location>
</feature>
<dbReference type="PANTHER" id="PTHR34614:SF2">
    <property type="entry name" value="TRANSPOSASE IS4-LIKE DOMAIN-CONTAINING PROTEIN"/>
    <property type="match status" value="1"/>
</dbReference>
<reference evidence="3 5" key="1">
    <citation type="submission" date="2014-07" db="EMBL/GenBank/DDBJ databases">
        <title>Methanogenic archaea and the global carbon cycle.</title>
        <authorList>
            <person name="Henriksen J.R."/>
            <person name="Luke J."/>
            <person name="Reinhart S."/>
            <person name="Benedict M.N."/>
            <person name="Youngblut N.D."/>
            <person name="Metcalf M.E."/>
            <person name="Whitaker R.J."/>
            <person name="Metcalf W.W."/>
        </authorList>
    </citation>
    <scope>NUCLEOTIDE SEQUENCE [LARGE SCALE GENOMIC DNA]</scope>
    <source>
        <strain evidence="3 5">C2J</strain>
    </source>
</reference>
<dbReference type="GO" id="GO:0006313">
    <property type="term" value="P:DNA transposition"/>
    <property type="evidence" value="ECO:0007669"/>
    <property type="project" value="InterPro"/>
</dbReference>
<dbReference type="AlphaFoldDB" id="A0A0E3PKE5"/>
<protein>
    <submittedName>
        <fullName evidence="3">Transposase, IS4</fullName>
    </submittedName>
</protein>
<dbReference type="HOGENOM" id="CLU_031289_3_0_2"/>
<dbReference type="EMBL" id="CP009508">
    <property type="protein sequence ID" value="AKB35635.1"/>
    <property type="molecule type" value="Genomic_DNA"/>
</dbReference>
<sequence>MAAIVYQTDKRSGITYAYESVSYWDKEKKQSRARRTLIGRVDKETGEIAPTDGRNRKKQDAKEPSKCGPRVAEIAHRSFYGSIYLLDAIGEQLGLTHDLKQCFPDTYKQILSIAYYLILEDSTPLYRFEKWGILHKHPYGKNITSQRSSELFASITEKAKQHFFTLQGNRRLENEFWAYDTTSLSSYSETLQQVQFGFNKEHDRLPQLNVALVFGQESNLPFYYRKLAGNIPDAKTVRHLLEELNIHGYPKVKLVMDRGFYSEDNINCLYRDHVKFLLSVRMSLAFVRKELDVIYDTFRSFEHYDENYELYCRTVQTTWNYTQEHPQRGETVQESRRLYIHYYYNIDKAAEDEKAFDRRLFALKQELESSKRIPEHEKLYQKYFTIKTTPIRGTQVTVREENVTNARRYYGFFALITNEKMDAVTALEIYRNKDVVEKAFGNLKERLNMRRTLVSSEQSLEGKLFVQFVALIYLSYIKKQMQVKGLLKDYTLPGLLDKLDVIECFEQPGKSLRIGEMLEKQKQLYHQMGVNLPASL</sequence>
<organism evidence="3 5">
    <name type="scientific">Methanosarcina siciliae C2J</name>
    <dbReference type="NCBI Taxonomy" id="1434118"/>
    <lineage>
        <taxon>Archaea</taxon>
        <taxon>Methanobacteriati</taxon>
        <taxon>Methanobacteriota</taxon>
        <taxon>Stenosarchaea group</taxon>
        <taxon>Methanomicrobia</taxon>
        <taxon>Methanosarcinales</taxon>
        <taxon>Methanosarcinaceae</taxon>
        <taxon>Methanosarcina</taxon>
    </lineage>
</organism>